<dbReference type="GO" id="GO:0015074">
    <property type="term" value="P:DNA integration"/>
    <property type="evidence" value="ECO:0007669"/>
    <property type="project" value="UniProtKB-KW"/>
</dbReference>
<feature type="domain" description="Tyr recombinase" evidence="4">
    <location>
        <begin position="156"/>
        <end position="319"/>
    </location>
</feature>
<dbReference type="OrthoDB" id="6367553at2"/>
<feature type="region of interest" description="Disordered" evidence="3">
    <location>
        <begin position="330"/>
        <end position="349"/>
    </location>
</feature>
<evidence type="ECO:0000256" key="3">
    <source>
        <dbReference type="SAM" id="MobiDB-lite"/>
    </source>
</evidence>
<keyword evidence="6" id="KW-1185">Reference proteome</keyword>
<dbReference type="RefSeq" id="WP_091701556.1">
    <property type="nucleotide sequence ID" value="NZ_BMYN01000002.1"/>
</dbReference>
<evidence type="ECO:0000259" key="4">
    <source>
        <dbReference type="PROSITE" id="PS51898"/>
    </source>
</evidence>
<dbReference type="Proteomes" id="UP000199445">
    <property type="component" value="Unassembled WGS sequence"/>
</dbReference>
<evidence type="ECO:0000313" key="5">
    <source>
        <dbReference type="EMBL" id="SFJ40933.1"/>
    </source>
</evidence>
<dbReference type="PANTHER" id="PTHR30349:SF93">
    <property type="entry name" value="FELS-2 PROPHAGE PROTEIN"/>
    <property type="match status" value="1"/>
</dbReference>
<keyword evidence="1" id="KW-0229">DNA integration</keyword>
<evidence type="ECO:0000256" key="2">
    <source>
        <dbReference type="ARBA" id="ARBA00023172"/>
    </source>
</evidence>
<dbReference type="PANTHER" id="PTHR30349">
    <property type="entry name" value="PHAGE INTEGRASE-RELATED"/>
    <property type="match status" value="1"/>
</dbReference>
<dbReference type="EMBL" id="FOSC01000002">
    <property type="protein sequence ID" value="SFJ40933.1"/>
    <property type="molecule type" value="Genomic_DNA"/>
</dbReference>
<dbReference type="SUPFAM" id="SSF56349">
    <property type="entry name" value="DNA breaking-rejoining enzymes"/>
    <property type="match status" value="1"/>
</dbReference>
<feature type="compositionally biased region" description="Basic residues" evidence="3">
    <location>
        <begin position="340"/>
        <end position="349"/>
    </location>
</feature>
<evidence type="ECO:0000256" key="1">
    <source>
        <dbReference type="ARBA" id="ARBA00022908"/>
    </source>
</evidence>
<evidence type="ECO:0000313" key="6">
    <source>
        <dbReference type="Proteomes" id="UP000199445"/>
    </source>
</evidence>
<name>A0A1I3R2X1_9GAMM</name>
<dbReference type="CDD" id="cd00796">
    <property type="entry name" value="INT_Rci_Hp1_C"/>
    <property type="match status" value="1"/>
</dbReference>
<reference evidence="5 6" key="1">
    <citation type="submission" date="2016-10" db="EMBL/GenBank/DDBJ databases">
        <authorList>
            <person name="de Groot N.N."/>
        </authorList>
    </citation>
    <scope>NUCLEOTIDE SEQUENCE [LARGE SCALE GENOMIC DNA]</scope>
    <source>
        <strain evidence="5 6">IBRC-M 10445</strain>
    </source>
</reference>
<sequence length="349" mass="38666">MKVLNECGKSVKLFVELRQNGGCKVPGFWFFDGKKLVASADRLGPACMVAPGTIAVSASGRQWMAVGGDSENGAAGWSFVSPCVEQPPVEGEAVQFNNNPKSLKIRAKLDTYLEYFRSVKGYMPRSVVLRSEQLMTVGALPGQLYKHVRPISIPEREMGYLELGQIKQILQEIRQGSKNPHVYLVTRLSLETGARWSEAEGLTLARLKPYRVTYDQTKSGKKRSVPISKAFYLELKEHLEEWGSFGTSTISAFRRAVDRTGIQLPDGQCAHILRHTFASHFMMNGGNILALQKILGHSSIAMTMRYAHLAPDHLEEAVTLNPMCSVDVSLTPEEKTEGQKRKKPLKSGA</sequence>
<accession>A0A1I3R2X1</accession>
<protein>
    <submittedName>
        <fullName evidence="5">Site-specific recombinase XerD</fullName>
    </submittedName>
</protein>
<gene>
    <name evidence="5" type="ORF">SAMN05216429_102241</name>
</gene>
<dbReference type="GO" id="GO:0003677">
    <property type="term" value="F:DNA binding"/>
    <property type="evidence" value="ECO:0007669"/>
    <property type="project" value="InterPro"/>
</dbReference>
<dbReference type="AlphaFoldDB" id="A0A1I3R2X1"/>
<dbReference type="InterPro" id="IPR011010">
    <property type="entry name" value="DNA_brk_join_enz"/>
</dbReference>
<dbReference type="Pfam" id="PF00589">
    <property type="entry name" value="Phage_integrase"/>
    <property type="match status" value="1"/>
</dbReference>
<dbReference type="PROSITE" id="PS51898">
    <property type="entry name" value="TYR_RECOMBINASE"/>
    <property type="match status" value="1"/>
</dbReference>
<organism evidence="5 6">
    <name type="scientific">Marinobacter persicus</name>
    <dbReference type="NCBI Taxonomy" id="930118"/>
    <lineage>
        <taxon>Bacteria</taxon>
        <taxon>Pseudomonadati</taxon>
        <taxon>Pseudomonadota</taxon>
        <taxon>Gammaproteobacteria</taxon>
        <taxon>Pseudomonadales</taxon>
        <taxon>Marinobacteraceae</taxon>
        <taxon>Marinobacter</taxon>
    </lineage>
</organism>
<proteinExistence type="predicted"/>
<dbReference type="InterPro" id="IPR013762">
    <property type="entry name" value="Integrase-like_cat_sf"/>
</dbReference>
<dbReference type="GO" id="GO:0006310">
    <property type="term" value="P:DNA recombination"/>
    <property type="evidence" value="ECO:0007669"/>
    <property type="project" value="UniProtKB-KW"/>
</dbReference>
<keyword evidence="2" id="KW-0233">DNA recombination</keyword>
<dbReference type="InterPro" id="IPR002104">
    <property type="entry name" value="Integrase_catalytic"/>
</dbReference>
<dbReference type="Gene3D" id="1.10.443.10">
    <property type="entry name" value="Intergrase catalytic core"/>
    <property type="match status" value="1"/>
</dbReference>
<dbReference type="InterPro" id="IPR050090">
    <property type="entry name" value="Tyrosine_recombinase_XerCD"/>
</dbReference>